<evidence type="ECO:0000313" key="10">
    <source>
        <dbReference type="EMBL" id="MFC4690551.1"/>
    </source>
</evidence>
<dbReference type="Pfam" id="PF05525">
    <property type="entry name" value="Branch_AA_trans"/>
    <property type="match status" value="1"/>
</dbReference>
<dbReference type="RefSeq" id="WP_380033714.1">
    <property type="nucleotide sequence ID" value="NZ_JBHSHB010000014.1"/>
</dbReference>
<evidence type="ECO:0000256" key="8">
    <source>
        <dbReference type="ARBA" id="ARBA00023136"/>
    </source>
</evidence>
<feature type="transmembrane region" description="Helical" evidence="9">
    <location>
        <begin position="400"/>
        <end position="418"/>
    </location>
</feature>
<feature type="transmembrane region" description="Helical" evidence="9">
    <location>
        <begin position="360"/>
        <end position="380"/>
    </location>
</feature>
<comment type="caution">
    <text evidence="10">The sequence shown here is derived from an EMBL/GenBank/DDBJ whole genome shotgun (WGS) entry which is preliminary data.</text>
</comment>
<dbReference type="PANTHER" id="PTHR30588:SF0">
    <property type="entry name" value="BRANCHED-CHAIN AMINO ACID PERMEASE BRNQ"/>
    <property type="match status" value="1"/>
</dbReference>
<comment type="subcellular location">
    <subcellularLocation>
        <location evidence="1">Cell membrane</location>
        <topology evidence="1">Multi-pass membrane protein</topology>
    </subcellularLocation>
</comment>
<dbReference type="NCBIfam" id="TIGR00796">
    <property type="entry name" value="livcs"/>
    <property type="match status" value="1"/>
</dbReference>
<keyword evidence="5 9" id="KW-0812">Transmembrane</keyword>
<dbReference type="EMBL" id="JBHSHB010000014">
    <property type="protein sequence ID" value="MFC4690551.1"/>
    <property type="molecule type" value="Genomic_DNA"/>
</dbReference>
<feature type="transmembrane region" description="Helical" evidence="9">
    <location>
        <begin position="143"/>
        <end position="164"/>
    </location>
</feature>
<evidence type="ECO:0000256" key="5">
    <source>
        <dbReference type="ARBA" id="ARBA00022692"/>
    </source>
</evidence>
<evidence type="ECO:0000256" key="3">
    <source>
        <dbReference type="ARBA" id="ARBA00022448"/>
    </source>
</evidence>
<evidence type="ECO:0000256" key="2">
    <source>
        <dbReference type="ARBA" id="ARBA00008540"/>
    </source>
</evidence>
<gene>
    <name evidence="10" type="primary">brnQ</name>
    <name evidence="10" type="ORF">ACFO5T_08945</name>
</gene>
<feature type="transmembrane region" description="Helical" evidence="9">
    <location>
        <begin position="7"/>
        <end position="26"/>
    </location>
</feature>
<dbReference type="InterPro" id="IPR004685">
    <property type="entry name" value="Brnchd-chn_aa_trnsp_Livcs"/>
</dbReference>
<evidence type="ECO:0000256" key="6">
    <source>
        <dbReference type="ARBA" id="ARBA00022970"/>
    </source>
</evidence>
<keyword evidence="6" id="KW-0029">Amino-acid transport</keyword>
<keyword evidence="11" id="KW-1185">Reference proteome</keyword>
<evidence type="ECO:0000313" key="11">
    <source>
        <dbReference type="Proteomes" id="UP001595878"/>
    </source>
</evidence>
<feature type="transmembrane region" description="Helical" evidence="9">
    <location>
        <begin position="303"/>
        <end position="322"/>
    </location>
</feature>
<keyword evidence="4" id="KW-1003">Cell membrane</keyword>
<proteinExistence type="inferred from homology"/>
<evidence type="ECO:0000256" key="9">
    <source>
        <dbReference type="SAM" id="Phobius"/>
    </source>
</evidence>
<comment type="similarity">
    <text evidence="2">Belongs to the branched chain amino acid transporter family.</text>
</comment>
<keyword evidence="8 9" id="KW-0472">Membrane</keyword>
<accession>A0ABV9L8T8</accession>
<feature type="transmembrane region" description="Helical" evidence="9">
    <location>
        <begin position="184"/>
        <end position="205"/>
    </location>
</feature>
<evidence type="ECO:0000256" key="4">
    <source>
        <dbReference type="ARBA" id="ARBA00022475"/>
    </source>
</evidence>
<name>A0ABV9L8T8_9FLAO</name>
<sequence length="424" mass="45362">MRMTKQTFITAFALFSLFFGAGNLILPPFLGYNAGSSWWLVLLGFIVSAVVIPILAIYGHARLQGTMLDFAKKVSPLFALLYGVIVYAISIALPAPRTASVTYEMAIQPYFDISSLTLSSLYFILVLVFVLNRSKMMDIVGKYLTPAILIILAIVIGVGLFGEYEPMRASIFDNTITSGILEGYQTFDAIGGVVVGGVIVISLGFKNSTPTENKRIITQGGIIAGLGLLFIYGGLIYLGALRSGGAEVTDRTALLSMLSVDTLGAVGSRVLAVLVSLACFTTAVGIVTGTSDFVKGIFNNSQLAYNITAVLGCVLGVVMGQLDVMSIIAVAVPALMFIYPITIVLIILNSLPDKWTTVLVFRSVVIATILFSAPDFWASLGFSEQMKGIQEFIPLGTVSLGWLLPAVITLIAVNVFTLSRKRTT</sequence>
<keyword evidence="3" id="KW-0813">Transport</keyword>
<feature type="transmembrane region" description="Helical" evidence="9">
    <location>
        <begin position="270"/>
        <end position="291"/>
    </location>
</feature>
<dbReference type="PANTHER" id="PTHR30588">
    <property type="entry name" value="BRANCHED-CHAIN AMINO ACID TRANSPORT SYSTEM 2 CARRIER PROTEIN"/>
    <property type="match status" value="1"/>
</dbReference>
<evidence type="ECO:0000256" key="1">
    <source>
        <dbReference type="ARBA" id="ARBA00004651"/>
    </source>
</evidence>
<feature type="transmembrane region" description="Helical" evidence="9">
    <location>
        <begin position="70"/>
        <end position="93"/>
    </location>
</feature>
<evidence type="ECO:0000256" key="7">
    <source>
        <dbReference type="ARBA" id="ARBA00022989"/>
    </source>
</evidence>
<protein>
    <submittedName>
        <fullName evidence="10">Branched-chain amino acid transport system II carrier protein</fullName>
    </submittedName>
</protein>
<organism evidence="10 11">
    <name type="scientific">Dokdonia genika</name>
    <dbReference type="NCBI Taxonomy" id="308113"/>
    <lineage>
        <taxon>Bacteria</taxon>
        <taxon>Pseudomonadati</taxon>
        <taxon>Bacteroidota</taxon>
        <taxon>Flavobacteriia</taxon>
        <taxon>Flavobacteriales</taxon>
        <taxon>Flavobacteriaceae</taxon>
        <taxon>Dokdonia</taxon>
    </lineage>
</organism>
<dbReference type="Proteomes" id="UP001595878">
    <property type="component" value="Unassembled WGS sequence"/>
</dbReference>
<feature type="transmembrane region" description="Helical" evidence="9">
    <location>
        <begin position="113"/>
        <end position="131"/>
    </location>
</feature>
<feature type="transmembrane region" description="Helical" evidence="9">
    <location>
        <begin position="328"/>
        <end position="348"/>
    </location>
</feature>
<feature type="transmembrane region" description="Helical" evidence="9">
    <location>
        <begin position="38"/>
        <end position="58"/>
    </location>
</feature>
<keyword evidence="7 9" id="KW-1133">Transmembrane helix</keyword>
<reference evidence="11" key="1">
    <citation type="journal article" date="2019" name="Int. J. Syst. Evol. Microbiol.">
        <title>The Global Catalogue of Microorganisms (GCM) 10K type strain sequencing project: providing services to taxonomists for standard genome sequencing and annotation.</title>
        <authorList>
            <consortium name="The Broad Institute Genomics Platform"/>
            <consortium name="The Broad Institute Genome Sequencing Center for Infectious Disease"/>
            <person name="Wu L."/>
            <person name="Ma J."/>
        </authorList>
    </citation>
    <scope>NUCLEOTIDE SEQUENCE [LARGE SCALE GENOMIC DNA]</scope>
    <source>
        <strain evidence="11">CGMCC 4.7427</strain>
    </source>
</reference>
<feature type="transmembrane region" description="Helical" evidence="9">
    <location>
        <begin position="217"/>
        <end position="240"/>
    </location>
</feature>